<organism evidence="2 3">
    <name type="scientific">Achromobacter deleyi</name>
    <dbReference type="NCBI Taxonomy" id="1353891"/>
    <lineage>
        <taxon>Bacteria</taxon>
        <taxon>Pseudomonadati</taxon>
        <taxon>Pseudomonadota</taxon>
        <taxon>Betaproteobacteria</taxon>
        <taxon>Burkholderiales</taxon>
        <taxon>Alcaligenaceae</taxon>
        <taxon>Achromobacter</taxon>
    </lineage>
</organism>
<dbReference type="EMBL" id="CADIJO010000011">
    <property type="protein sequence ID" value="CAB3713113.1"/>
    <property type="molecule type" value="Genomic_DNA"/>
</dbReference>
<dbReference type="Gene3D" id="3.40.50.1820">
    <property type="entry name" value="alpha/beta hydrolase"/>
    <property type="match status" value="1"/>
</dbReference>
<dbReference type="GO" id="GO:0016020">
    <property type="term" value="C:membrane"/>
    <property type="evidence" value="ECO:0007669"/>
    <property type="project" value="TreeGrafter"/>
</dbReference>
<feature type="domain" description="AB hydrolase-1" evidence="1">
    <location>
        <begin position="42"/>
        <end position="265"/>
    </location>
</feature>
<dbReference type="PANTHER" id="PTHR43798">
    <property type="entry name" value="MONOACYLGLYCEROL LIPASE"/>
    <property type="match status" value="1"/>
</dbReference>
<dbReference type="Proteomes" id="UP000494111">
    <property type="component" value="Unassembled WGS sequence"/>
</dbReference>
<dbReference type="InterPro" id="IPR029058">
    <property type="entry name" value="AB_hydrolase_fold"/>
</dbReference>
<evidence type="ECO:0000313" key="3">
    <source>
        <dbReference type="Proteomes" id="UP000494111"/>
    </source>
</evidence>
<dbReference type="GO" id="GO:0070205">
    <property type="term" value="F:2-succinyl-6-hydroxy-2,4-cyclohexadiene-1-carboxylate synthase activity"/>
    <property type="evidence" value="ECO:0007669"/>
    <property type="project" value="UniProtKB-EC"/>
</dbReference>
<proteinExistence type="predicted"/>
<dbReference type="InterPro" id="IPR050266">
    <property type="entry name" value="AB_hydrolase_sf"/>
</dbReference>
<dbReference type="AlphaFoldDB" id="A0A6S7A8R3"/>
<dbReference type="SUPFAM" id="SSF53474">
    <property type="entry name" value="alpha/beta-Hydrolases"/>
    <property type="match status" value="1"/>
</dbReference>
<reference evidence="2 3" key="1">
    <citation type="submission" date="2020-04" db="EMBL/GenBank/DDBJ databases">
        <authorList>
            <person name="De Canck E."/>
        </authorList>
    </citation>
    <scope>NUCLEOTIDE SEQUENCE [LARGE SCALE GENOMIC DNA]</scope>
    <source>
        <strain evidence="2 3">LMG 3458</strain>
    </source>
</reference>
<dbReference type="PANTHER" id="PTHR43798:SF33">
    <property type="entry name" value="HYDROLASE, PUTATIVE (AFU_ORTHOLOGUE AFUA_2G14860)-RELATED"/>
    <property type="match status" value="1"/>
</dbReference>
<accession>A0A6S7A8R3</accession>
<dbReference type="Pfam" id="PF12697">
    <property type="entry name" value="Abhydrolase_6"/>
    <property type="match status" value="1"/>
</dbReference>
<dbReference type="InterPro" id="IPR000073">
    <property type="entry name" value="AB_hydrolase_1"/>
</dbReference>
<evidence type="ECO:0000259" key="1">
    <source>
        <dbReference type="Pfam" id="PF12697"/>
    </source>
</evidence>
<gene>
    <name evidence="2" type="primary">menH_7</name>
    <name evidence="2" type="ORF">LMG3458_03354</name>
</gene>
<protein>
    <submittedName>
        <fullName evidence="2">2-succinyl-6-hydroxy-2, 4-cyclohexadiene-1-carboxylate synthase</fullName>
        <ecNumber evidence="2">4.2.99.20</ecNumber>
    </submittedName>
</protein>
<keyword evidence="2" id="KW-0456">Lyase</keyword>
<name>A0A6S7A8R3_9BURK</name>
<sequence length="280" mass="30809">MTAAPALQADEDAGWVDLHVPGRPQRLEYRWLSPQRRDAPLLVFLHEGLGSVSMWKDWPQQVCEAVGCRGLVYSRHGYGRSTPLAAGEKRAADFMHREAEEVLPALLAALGVDAGRDRPVLFGHSDGGSIALLYAARHPAAVAGVVAAAPHIFVETRTVDHIRLARQAYQEGSLRERLARHHDDVDSAFRGWNDIWLDPGFAQWDLRTRLPAITCPVLAMQGIDDEYGTLAQIRGIRDAAPQTQLLEIPDCRHSPHKDQPATVIQAIAGFIGALDPPGRR</sequence>
<evidence type="ECO:0000313" key="2">
    <source>
        <dbReference type="EMBL" id="CAB3713113.1"/>
    </source>
</evidence>
<dbReference type="EC" id="4.2.99.20" evidence="2"/>
<dbReference type="RefSeq" id="WP_175195467.1">
    <property type="nucleotide sequence ID" value="NZ_CADIJO010000011.1"/>
</dbReference>